<evidence type="ECO:0000313" key="2">
    <source>
        <dbReference type="Proteomes" id="UP000887565"/>
    </source>
</evidence>
<dbReference type="Pfam" id="PF07679">
    <property type="entry name" value="I-set"/>
    <property type="match status" value="1"/>
</dbReference>
<dbReference type="WBParaSite" id="nRc.2.0.1.t21940-RA">
    <property type="protein sequence ID" value="nRc.2.0.1.t21940-RA"/>
    <property type="gene ID" value="nRc.2.0.1.g21940"/>
</dbReference>
<reference evidence="3" key="1">
    <citation type="submission" date="2022-11" db="UniProtKB">
        <authorList>
            <consortium name="WormBaseParasite"/>
        </authorList>
    </citation>
    <scope>IDENTIFICATION</scope>
</reference>
<proteinExistence type="predicted"/>
<dbReference type="SMART" id="SM00409">
    <property type="entry name" value="IG"/>
    <property type="match status" value="1"/>
</dbReference>
<sequence length="139" mass="15519">MERITTSIAMIYIIIEDSSLMLLMVKLIEPPKHIKENITKTVHVDDTLEVPCRDSKRMDADIYWTFNGSKISSDSHLLDAPFLIKIVTENNTGQYVCHAKNKVGEAVRVVNVQVIQVSAKVVDSVQGGTLKVLIDCGDY</sequence>
<dbReference type="Proteomes" id="UP000887565">
    <property type="component" value="Unplaced"/>
</dbReference>
<keyword evidence="2" id="KW-1185">Reference proteome</keyword>
<dbReference type="AlphaFoldDB" id="A0A915J731"/>
<dbReference type="SUPFAM" id="SSF48726">
    <property type="entry name" value="Immunoglobulin"/>
    <property type="match status" value="1"/>
</dbReference>
<organism evidence="2 3">
    <name type="scientific">Romanomermis culicivorax</name>
    <name type="common">Nematode worm</name>
    <dbReference type="NCBI Taxonomy" id="13658"/>
    <lineage>
        <taxon>Eukaryota</taxon>
        <taxon>Metazoa</taxon>
        <taxon>Ecdysozoa</taxon>
        <taxon>Nematoda</taxon>
        <taxon>Enoplea</taxon>
        <taxon>Dorylaimia</taxon>
        <taxon>Mermithida</taxon>
        <taxon>Mermithoidea</taxon>
        <taxon>Mermithidae</taxon>
        <taxon>Romanomermis</taxon>
    </lineage>
</organism>
<dbReference type="SMART" id="SM00408">
    <property type="entry name" value="IGc2"/>
    <property type="match status" value="1"/>
</dbReference>
<dbReference type="Gene3D" id="2.60.40.10">
    <property type="entry name" value="Immunoglobulins"/>
    <property type="match status" value="1"/>
</dbReference>
<dbReference type="InterPro" id="IPR013098">
    <property type="entry name" value="Ig_I-set"/>
</dbReference>
<accession>A0A915J731</accession>
<evidence type="ECO:0000259" key="1">
    <source>
        <dbReference type="PROSITE" id="PS50835"/>
    </source>
</evidence>
<evidence type="ECO:0000313" key="3">
    <source>
        <dbReference type="WBParaSite" id="nRc.2.0.1.t21940-RA"/>
    </source>
</evidence>
<dbReference type="PROSITE" id="PS50835">
    <property type="entry name" value="IG_LIKE"/>
    <property type="match status" value="1"/>
</dbReference>
<feature type="domain" description="Ig-like" evidence="1">
    <location>
        <begin position="31"/>
        <end position="113"/>
    </location>
</feature>
<dbReference type="InterPro" id="IPR007110">
    <property type="entry name" value="Ig-like_dom"/>
</dbReference>
<dbReference type="InterPro" id="IPR036179">
    <property type="entry name" value="Ig-like_dom_sf"/>
</dbReference>
<protein>
    <submittedName>
        <fullName evidence="3">Ig-like domain-containing protein</fullName>
    </submittedName>
</protein>
<name>A0A915J731_ROMCU</name>
<dbReference type="InterPro" id="IPR003598">
    <property type="entry name" value="Ig_sub2"/>
</dbReference>
<dbReference type="InterPro" id="IPR013783">
    <property type="entry name" value="Ig-like_fold"/>
</dbReference>
<dbReference type="InterPro" id="IPR003599">
    <property type="entry name" value="Ig_sub"/>
</dbReference>